<feature type="region of interest" description="Disordered" evidence="1">
    <location>
        <begin position="709"/>
        <end position="735"/>
    </location>
</feature>
<feature type="domain" description="CHAT" evidence="2">
    <location>
        <begin position="743"/>
        <end position="1027"/>
    </location>
</feature>
<dbReference type="AlphaFoldDB" id="W4K360"/>
<evidence type="ECO:0000259" key="2">
    <source>
        <dbReference type="Pfam" id="PF12770"/>
    </source>
</evidence>
<dbReference type="PANTHER" id="PTHR19959">
    <property type="entry name" value="KINESIN LIGHT CHAIN"/>
    <property type="match status" value="1"/>
</dbReference>
<dbReference type="RefSeq" id="XP_009547906.1">
    <property type="nucleotide sequence ID" value="XM_009549611.1"/>
</dbReference>
<dbReference type="KEGG" id="hir:HETIRDRAFT_35279"/>
<dbReference type="InterPro" id="IPR024983">
    <property type="entry name" value="CHAT_dom"/>
</dbReference>
<protein>
    <recommendedName>
        <fullName evidence="2">CHAT domain-containing protein</fullName>
    </recommendedName>
</protein>
<keyword evidence="4" id="KW-1185">Reference proteome</keyword>
<gene>
    <name evidence="3" type="ORF">HETIRDRAFT_35279</name>
</gene>
<dbReference type="Pfam" id="PF12770">
    <property type="entry name" value="CHAT"/>
    <property type="match status" value="1"/>
</dbReference>
<evidence type="ECO:0000256" key="1">
    <source>
        <dbReference type="SAM" id="MobiDB-lite"/>
    </source>
</evidence>
<dbReference type="PANTHER" id="PTHR19959:SF119">
    <property type="entry name" value="FUNGAL LIPASE-LIKE DOMAIN-CONTAINING PROTEIN"/>
    <property type="match status" value="1"/>
</dbReference>
<dbReference type="GeneID" id="20671788"/>
<dbReference type="InterPro" id="IPR011990">
    <property type="entry name" value="TPR-like_helical_dom_sf"/>
</dbReference>
<evidence type="ECO:0000313" key="4">
    <source>
        <dbReference type="Proteomes" id="UP000030671"/>
    </source>
</evidence>
<proteinExistence type="predicted"/>
<dbReference type="eggNOG" id="KOG4626">
    <property type="taxonomic scope" value="Eukaryota"/>
</dbReference>
<dbReference type="SUPFAM" id="SSF48452">
    <property type="entry name" value="TPR-like"/>
    <property type="match status" value="2"/>
</dbReference>
<reference evidence="3 4" key="1">
    <citation type="journal article" date="2012" name="New Phytol.">
        <title>Insight into trade-off between wood decay and parasitism from the genome of a fungal forest pathogen.</title>
        <authorList>
            <person name="Olson A."/>
            <person name="Aerts A."/>
            <person name="Asiegbu F."/>
            <person name="Belbahri L."/>
            <person name="Bouzid O."/>
            <person name="Broberg A."/>
            <person name="Canback B."/>
            <person name="Coutinho P.M."/>
            <person name="Cullen D."/>
            <person name="Dalman K."/>
            <person name="Deflorio G."/>
            <person name="van Diepen L.T."/>
            <person name="Dunand C."/>
            <person name="Duplessis S."/>
            <person name="Durling M."/>
            <person name="Gonthier P."/>
            <person name="Grimwood J."/>
            <person name="Fossdal C.G."/>
            <person name="Hansson D."/>
            <person name="Henrissat B."/>
            <person name="Hietala A."/>
            <person name="Himmelstrand K."/>
            <person name="Hoffmeister D."/>
            <person name="Hogberg N."/>
            <person name="James T.Y."/>
            <person name="Karlsson M."/>
            <person name="Kohler A."/>
            <person name="Kues U."/>
            <person name="Lee Y.H."/>
            <person name="Lin Y.C."/>
            <person name="Lind M."/>
            <person name="Lindquist E."/>
            <person name="Lombard V."/>
            <person name="Lucas S."/>
            <person name="Lunden K."/>
            <person name="Morin E."/>
            <person name="Murat C."/>
            <person name="Park J."/>
            <person name="Raffaello T."/>
            <person name="Rouze P."/>
            <person name="Salamov A."/>
            <person name="Schmutz J."/>
            <person name="Solheim H."/>
            <person name="Stahlberg J."/>
            <person name="Velez H."/>
            <person name="de Vries R.P."/>
            <person name="Wiebenga A."/>
            <person name="Woodward S."/>
            <person name="Yakovlev I."/>
            <person name="Garbelotto M."/>
            <person name="Martin F."/>
            <person name="Grigoriev I.V."/>
            <person name="Stenlid J."/>
        </authorList>
    </citation>
    <scope>NUCLEOTIDE SEQUENCE [LARGE SCALE GENOMIC DNA]</scope>
    <source>
        <strain evidence="3 4">TC 32-1</strain>
    </source>
</reference>
<name>W4K360_HETIT</name>
<organism evidence="3 4">
    <name type="scientific">Heterobasidion irregulare (strain TC 32-1)</name>
    <dbReference type="NCBI Taxonomy" id="747525"/>
    <lineage>
        <taxon>Eukaryota</taxon>
        <taxon>Fungi</taxon>
        <taxon>Dikarya</taxon>
        <taxon>Basidiomycota</taxon>
        <taxon>Agaricomycotina</taxon>
        <taxon>Agaricomycetes</taxon>
        <taxon>Russulales</taxon>
        <taxon>Bondarzewiaceae</taxon>
        <taxon>Heterobasidion</taxon>
        <taxon>Heterobasidion annosum species complex</taxon>
    </lineage>
</organism>
<dbReference type="Pfam" id="PF13374">
    <property type="entry name" value="TPR_10"/>
    <property type="match status" value="2"/>
</dbReference>
<dbReference type="InParanoid" id="W4K360"/>
<dbReference type="HOGENOM" id="CLU_001305_5_1_1"/>
<dbReference type="SUPFAM" id="SSF81901">
    <property type="entry name" value="HCP-like"/>
    <property type="match status" value="1"/>
</dbReference>
<dbReference type="Gene3D" id="1.25.40.10">
    <property type="entry name" value="Tetratricopeptide repeat domain"/>
    <property type="match status" value="3"/>
</dbReference>
<evidence type="ECO:0000313" key="3">
    <source>
        <dbReference type="EMBL" id="ETW80174.1"/>
    </source>
</evidence>
<dbReference type="EMBL" id="KI925460">
    <property type="protein sequence ID" value="ETW80174.1"/>
    <property type="molecule type" value="Genomic_DNA"/>
</dbReference>
<dbReference type="Proteomes" id="UP000030671">
    <property type="component" value="Unassembled WGS sequence"/>
</dbReference>
<dbReference type="OrthoDB" id="9991317at2759"/>
<accession>W4K360</accession>
<sequence length="1028" mass="113431">MCRKGLMLLPTPHPDRSSYVNSLGSAFMVRFKQSGQAVDLEEAISLYRETLILCPAIHPIRSQTGQVADLEECISLHRESFMLRSAPHPLRSDSLNNLASAVKTRFDRAGQVADLEEAISLHRDSLILRPAPHPDRSASLNNLANAVLTRFKQTGQAVDLEEAISLYRESLKLHLAPHPDRSMLLNNLGNAVKTRFEKTGQVADLEEAISLHRESLMLRSAPHPLRSDSLNNLGAAVLTRFQQTGQVADLEESISLHRESLGLLPAPHPNRSISLTNLGNAVLMRFHRAGQVADLEEAISLHRDSLILRPALHPGRSRSLAGLANAIITRFWQTGQAVDLEEAISLYRESLKLRPAPHPVRSALLDNLGVAVMTRFQQIGRAVDLEEAISLHRDSLTLRPTPHPDRSMSLMNLGSAVMVRFQQTGQMVDLDEAISLYRGSLMLRPAPHVDRSKSLNNLGIAAAQTWARCADERNHTSALEAYQLAIQLYPLVSMLASSISSRTQLLADKLDPHLPADAAACAIRLGQLEQAVELLEEGRAIFWSQALQFRTPLDDLWQAHPDLAHKLQDLSQALEWSSFRDSQMSLREDARGVVTMEAEAATFRRLHEDRLATLERIRALEGFNQFLFPQNIESLKRAAARGPVVLLNANLASCDALIVTPTGVQHVPLSINLTGLDIATLAASVYSAASKSRLPQTIQDSLKSLVQEAGGSRSGLDEEDRKQRPSAQSRPNRPPPDILRDVLAILWRSVVRPVIVTLKLKSIEGLPRVWWCPTGLFSILPVHAAGIYHTTMGDLENASEYMISSYTPTLRSLLVPPPIINRHPLQMLVVIQPETEGYNALHGTREEMRRIERHVPSPSLVKFGSVGAPPSNVEAVLGHLPHVSIAHFACHGVQDRDPLESALLLNDGRLDIATIMKLPLPNASLAFLSACETAQGDLRHINEAMHLAATMLFAGFRGVVGTMWSIADPDGPVIADEFYGHLFQGHEDGSQPDCTQAARALHLAVINLRKRFQEGSFLRWVPFVHYGL</sequence>